<organism evidence="3 4">
    <name type="scientific">Mollisia scopiformis</name>
    <name type="common">Conifer needle endophyte fungus</name>
    <name type="synonym">Phialocephala scopiformis</name>
    <dbReference type="NCBI Taxonomy" id="149040"/>
    <lineage>
        <taxon>Eukaryota</taxon>
        <taxon>Fungi</taxon>
        <taxon>Dikarya</taxon>
        <taxon>Ascomycota</taxon>
        <taxon>Pezizomycotina</taxon>
        <taxon>Leotiomycetes</taxon>
        <taxon>Helotiales</taxon>
        <taxon>Mollisiaceae</taxon>
        <taxon>Mollisia</taxon>
    </lineage>
</organism>
<feature type="domain" description="DUF7702" evidence="2">
    <location>
        <begin position="9"/>
        <end position="164"/>
    </location>
</feature>
<keyword evidence="1" id="KW-0812">Transmembrane</keyword>
<dbReference type="PANTHER" id="PTHR42109:SF3">
    <property type="entry name" value="INTEGRAL MEMBRANE PROTEIN (AFU_ORTHOLOGUE AFUA_5G00100)"/>
    <property type="match status" value="1"/>
</dbReference>
<dbReference type="InterPro" id="IPR056119">
    <property type="entry name" value="DUF7702"/>
</dbReference>
<feature type="transmembrane region" description="Helical" evidence="1">
    <location>
        <begin position="6"/>
        <end position="26"/>
    </location>
</feature>
<feature type="transmembrane region" description="Helical" evidence="1">
    <location>
        <begin position="33"/>
        <end position="52"/>
    </location>
</feature>
<evidence type="ECO:0000259" key="2">
    <source>
        <dbReference type="Pfam" id="PF24800"/>
    </source>
</evidence>
<evidence type="ECO:0000256" key="1">
    <source>
        <dbReference type="SAM" id="Phobius"/>
    </source>
</evidence>
<reference evidence="3 4" key="1">
    <citation type="submission" date="2015-10" db="EMBL/GenBank/DDBJ databases">
        <title>Full genome of DAOMC 229536 Phialocephala scopiformis, a fungal endophyte of spruce producing the potent anti-insectan compound rugulosin.</title>
        <authorList>
            <consortium name="DOE Joint Genome Institute"/>
            <person name="Walker A.K."/>
            <person name="Frasz S.L."/>
            <person name="Seifert K.A."/>
            <person name="Miller J.D."/>
            <person name="Mondo S.J."/>
            <person name="Labutti K."/>
            <person name="Lipzen A."/>
            <person name="Dockter R."/>
            <person name="Kennedy M."/>
            <person name="Grigoriev I.V."/>
            <person name="Spatafora J.W."/>
        </authorList>
    </citation>
    <scope>NUCLEOTIDE SEQUENCE [LARGE SCALE GENOMIC DNA]</scope>
    <source>
        <strain evidence="3 4">CBS 120377</strain>
    </source>
</reference>
<dbReference type="EMBL" id="KQ947443">
    <property type="protein sequence ID" value="KUJ06796.1"/>
    <property type="molecule type" value="Genomic_DNA"/>
</dbReference>
<evidence type="ECO:0000313" key="4">
    <source>
        <dbReference type="Proteomes" id="UP000070700"/>
    </source>
</evidence>
<feature type="transmembrane region" description="Helical" evidence="1">
    <location>
        <begin position="228"/>
        <end position="251"/>
    </location>
</feature>
<dbReference type="AlphaFoldDB" id="A0A132B325"/>
<feature type="transmembrane region" description="Helical" evidence="1">
    <location>
        <begin position="107"/>
        <end position="126"/>
    </location>
</feature>
<dbReference type="InParanoid" id="A0A132B325"/>
<dbReference type="OrthoDB" id="2560628at2759"/>
<accession>A0A132B325</accession>
<dbReference type="Pfam" id="PF24800">
    <property type="entry name" value="DUF7702"/>
    <property type="match status" value="1"/>
</dbReference>
<feature type="transmembrane region" description="Helical" evidence="1">
    <location>
        <begin position="138"/>
        <end position="161"/>
    </location>
</feature>
<dbReference type="KEGG" id="psco:LY89DRAFT_692158"/>
<keyword evidence="4" id="KW-1185">Reference proteome</keyword>
<feature type="transmembrane region" description="Helical" evidence="1">
    <location>
        <begin position="64"/>
        <end position="86"/>
    </location>
</feature>
<dbReference type="RefSeq" id="XP_018061151.1">
    <property type="nucleotide sequence ID" value="XM_018216477.1"/>
</dbReference>
<gene>
    <name evidence="3" type="ORF">LY89DRAFT_692158</name>
</gene>
<dbReference type="Proteomes" id="UP000070700">
    <property type="component" value="Unassembled WGS sequence"/>
</dbReference>
<feature type="transmembrane region" description="Helical" evidence="1">
    <location>
        <begin position="188"/>
        <end position="208"/>
    </location>
</feature>
<keyword evidence="1" id="KW-1133">Transmembrane helix</keyword>
<sequence length="265" mass="28953">MTQNSLPSATCVIYVILIVPITFCLFKHGRHGILGWLTIQLFCGLRIVGSLIEIHQNNTHSTDTTTTLILNNIGLSPLLLAALGVLHEARTARNPKLNTRLEWIKVLSFHSVVVGGMVFIIIGIIHEIDNKTTTPPTLSKLGIVILLLAWCVLAAWVGISLRKTDQSYEMIPLTTPHTREPVYGVPPAYAEATTLLYGVAIILPFIGIRDIYAALNIFLTSTTFKNSLVAKVILSVVPEAIMTTVLAGAGIMTRHMSKLRKVGKV</sequence>
<evidence type="ECO:0000313" key="3">
    <source>
        <dbReference type="EMBL" id="KUJ06796.1"/>
    </source>
</evidence>
<dbReference type="PANTHER" id="PTHR42109">
    <property type="entry name" value="UNPLACED GENOMIC SCAFFOLD UM_SCAF_CONTIG_1.265, WHOLE GENOME SHOTGUN SEQUENCE"/>
    <property type="match status" value="1"/>
</dbReference>
<proteinExistence type="predicted"/>
<name>A0A132B325_MOLSC</name>
<dbReference type="GeneID" id="28826203"/>
<keyword evidence="1" id="KW-0472">Membrane</keyword>
<protein>
    <recommendedName>
        <fullName evidence="2">DUF7702 domain-containing protein</fullName>
    </recommendedName>
</protein>